<dbReference type="Gene3D" id="1.10.630.10">
    <property type="entry name" value="Cytochrome P450"/>
    <property type="match status" value="1"/>
</dbReference>
<evidence type="ECO:0000256" key="13">
    <source>
        <dbReference type="PIRSR" id="PIRSR602401-1"/>
    </source>
</evidence>
<dbReference type="HOGENOM" id="CLU_001570_2_1_1"/>
<dbReference type="PRINTS" id="PR00463">
    <property type="entry name" value="EP450I"/>
</dbReference>
<evidence type="ECO:0000256" key="4">
    <source>
        <dbReference type="ARBA" id="ARBA00010617"/>
    </source>
</evidence>
<reference evidence="15 16" key="1">
    <citation type="journal article" date="2012" name="Science">
        <title>The Paleozoic origin of enzymatic lignin decomposition reconstructed from 31 fungal genomes.</title>
        <authorList>
            <person name="Floudas D."/>
            <person name="Binder M."/>
            <person name="Riley R."/>
            <person name="Barry K."/>
            <person name="Blanchette R.A."/>
            <person name="Henrissat B."/>
            <person name="Martinez A.T."/>
            <person name="Otillar R."/>
            <person name="Spatafora J.W."/>
            <person name="Yadav J.S."/>
            <person name="Aerts A."/>
            <person name="Benoit I."/>
            <person name="Boyd A."/>
            <person name="Carlson A."/>
            <person name="Copeland A."/>
            <person name="Coutinho P.M."/>
            <person name="de Vries R.P."/>
            <person name="Ferreira P."/>
            <person name="Findley K."/>
            <person name="Foster B."/>
            <person name="Gaskell J."/>
            <person name="Glotzer D."/>
            <person name="Gorecki P."/>
            <person name="Heitman J."/>
            <person name="Hesse C."/>
            <person name="Hori C."/>
            <person name="Igarashi K."/>
            <person name="Jurgens J.A."/>
            <person name="Kallen N."/>
            <person name="Kersten P."/>
            <person name="Kohler A."/>
            <person name="Kuees U."/>
            <person name="Kumar T.K.A."/>
            <person name="Kuo A."/>
            <person name="LaButti K."/>
            <person name="Larrondo L.F."/>
            <person name="Lindquist E."/>
            <person name="Ling A."/>
            <person name="Lombard V."/>
            <person name="Lucas S."/>
            <person name="Lundell T."/>
            <person name="Martin R."/>
            <person name="McLaughlin D.J."/>
            <person name="Morgenstern I."/>
            <person name="Morin E."/>
            <person name="Murat C."/>
            <person name="Nagy L.G."/>
            <person name="Nolan M."/>
            <person name="Ohm R.A."/>
            <person name="Patyshakuliyeva A."/>
            <person name="Rokas A."/>
            <person name="Ruiz-Duenas F.J."/>
            <person name="Sabat G."/>
            <person name="Salamov A."/>
            <person name="Samejima M."/>
            <person name="Schmutz J."/>
            <person name="Slot J.C."/>
            <person name="St John F."/>
            <person name="Stenlid J."/>
            <person name="Sun H."/>
            <person name="Sun S."/>
            <person name="Syed K."/>
            <person name="Tsang A."/>
            <person name="Wiebenga A."/>
            <person name="Young D."/>
            <person name="Pisabarro A."/>
            <person name="Eastwood D.C."/>
            <person name="Martin F."/>
            <person name="Cullen D."/>
            <person name="Grigoriev I.V."/>
            <person name="Hibbett D.S."/>
        </authorList>
    </citation>
    <scope>NUCLEOTIDE SEQUENCE [LARGE SCALE GENOMIC DNA]</scope>
    <source>
        <strain evidence="15 16">DJM-731 SS1</strain>
    </source>
</reference>
<keyword evidence="6" id="KW-0812">Transmembrane</keyword>
<keyword evidence="8" id="KW-1133">Transmembrane helix</keyword>
<dbReference type="RefSeq" id="XP_040629373.1">
    <property type="nucleotide sequence ID" value="XM_040770147.1"/>
</dbReference>
<comment type="subcellular location">
    <subcellularLocation>
        <location evidence="2">Membrane</location>
    </subcellularLocation>
</comment>
<keyword evidence="9" id="KW-0560">Oxidoreductase</keyword>
<protein>
    <submittedName>
        <fullName evidence="15">Cytochrome P450</fullName>
    </submittedName>
</protein>
<accession>M5G167</accession>
<dbReference type="OMA" id="QIRLGNC"/>
<keyword evidence="7 13" id="KW-0479">Metal-binding</keyword>
<evidence type="ECO:0000256" key="11">
    <source>
        <dbReference type="ARBA" id="ARBA00023033"/>
    </source>
</evidence>
<evidence type="ECO:0000256" key="6">
    <source>
        <dbReference type="ARBA" id="ARBA00022692"/>
    </source>
</evidence>
<keyword evidence="16" id="KW-1185">Reference proteome</keyword>
<keyword evidence="5 13" id="KW-0349">Heme</keyword>
<evidence type="ECO:0000256" key="3">
    <source>
        <dbReference type="ARBA" id="ARBA00005179"/>
    </source>
</evidence>
<proteinExistence type="inferred from homology"/>
<evidence type="ECO:0000313" key="16">
    <source>
        <dbReference type="Proteomes" id="UP000030653"/>
    </source>
</evidence>
<dbReference type="PANTHER" id="PTHR46300:SF2">
    <property type="entry name" value="CYTOCHROME P450 MONOOXYGENASE ALNH-RELATED"/>
    <property type="match status" value="1"/>
</dbReference>
<dbReference type="InterPro" id="IPR002401">
    <property type="entry name" value="Cyt_P450_E_grp-I"/>
</dbReference>
<dbReference type="GO" id="GO:0016705">
    <property type="term" value="F:oxidoreductase activity, acting on paired donors, with incorporation or reduction of molecular oxygen"/>
    <property type="evidence" value="ECO:0007669"/>
    <property type="project" value="InterPro"/>
</dbReference>
<comment type="similarity">
    <text evidence="4">Belongs to the cytochrome P450 family.</text>
</comment>
<evidence type="ECO:0000256" key="7">
    <source>
        <dbReference type="ARBA" id="ARBA00022723"/>
    </source>
</evidence>
<dbReference type="CDD" id="cd11065">
    <property type="entry name" value="CYP64-like"/>
    <property type="match status" value="1"/>
</dbReference>
<keyword evidence="12" id="KW-0472">Membrane</keyword>
<comment type="pathway">
    <text evidence="3">Secondary metabolite biosynthesis.</text>
</comment>
<keyword evidence="10 13" id="KW-0408">Iron</keyword>
<evidence type="ECO:0000256" key="2">
    <source>
        <dbReference type="ARBA" id="ARBA00004370"/>
    </source>
</evidence>
<dbReference type="PANTHER" id="PTHR46300">
    <property type="entry name" value="P450, PUTATIVE (EUROFUNG)-RELATED-RELATED"/>
    <property type="match status" value="1"/>
</dbReference>
<dbReference type="OrthoDB" id="1103324at2759"/>
<dbReference type="PRINTS" id="PR00385">
    <property type="entry name" value="P450"/>
</dbReference>
<dbReference type="AlphaFoldDB" id="M5G167"/>
<dbReference type="GO" id="GO:0004497">
    <property type="term" value="F:monooxygenase activity"/>
    <property type="evidence" value="ECO:0007669"/>
    <property type="project" value="UniProtKB-KW"/>
</dbReference>
<dbReference type="InterPro" id="IPR036396">
    <property type="entry name" value="Cyt_P450_sf"/>
</dbReference>
<name>M5G167_DACPD</name>
<evidence type="ECO:0000256" key="9">
    <source>
        <dbReference type="ARBA" id="ARBA00023002"/>
    </source>
</evidence>
<keyword evidence="11" id="KW-0503">Monooxygenase</keyword>
<feature type="binding site" description="axial binding residue" evidence="13">
    <location>
        <position position="429"/>
    </location>
    <ligand>
        <name>heme</name>
        <dbReference type="ChEBI" id="CHEBI:30413"/>
    </ligand>
    <ligandPart>
        <name>Fe</name>
        <dbReference type="ChEBI" id="CHEBI:18248"/>
    </ligandPart>
</feature>
<dbReference type="GO" id="GO:0016020">
    <property type="term" value="C:membrane"/>
    <property type="evidence" value="ECO:0007669"/>
    <property type="project" value="UniProtKB-SubCell"/>
</dbReference>
<dbReference type="Proteomes" id="UP000030653">
    <property type="component" value="Unassembled WGS sequence"/>
</dbReference>
<evidence type="ECO:0000256" key="10">
    <source>
        <dbReference type="ARBA" id="ARBA00023004"/>
    </source>
</evidence>
<dbReference type="GeneID" id="63685209"/>
<dbReference type="STRING" id="1858805.M5G167"/>
<dbReference type="InterPro" id="IPR001128">
    <property type="entry name" value="Cyt_P450"/>
</dbReference>
<evidence type="ECO:0000256" key="1">
    <source>
        <dbReference type="ARBA" id="ARBA00001971"/>
    </source>
</evidence>
<organism evidence="15 16">
    <name type="scientific">Dacryopinax primogenitus (strain DJM 731)</name>
    <name type="common">Brown rot fungus</name>
    <dbReference type="NCBI Taxonomy" id="1858805"/>
    <lineage>
        <taxon>Eukaryota</taxon>
        <taxon>Fungi</taxon>
        <taxon>Dikarya</taxon>
        <taxon>Basidiomycota</taxon>
        <taxon>Agaricomycotina</taxon>
        <taxon>Dacrymycetes</taxon>
        <taxon>Dacrymycetales</taxon>
        <taxon>Dacrymycetaceae</taxon>
        <taxon>Dacryopinax</taxon>
    </lineage>
</organism>
<evidence type="ECO:0000256" key="8">
    <source>
        <dbReference type="ARBA" id="ARBA00022989"/>
    </source>
</evidence>
<dbReference type="SUPFAM" id="SSF48264">
    <property type="entry name" value="Cytochrome P450"/>
    <property type="match status" value="1"/>
</dbReference>
<dbReference type="GO" id="GO:0020037">
    <property type="term" value="F:heme binding"/>
    <property type="evidence" value="ECO:0007669"/>
    <property type="project" value="InterPro"/>
</dbReference>
<gene>
    <name evidence="15" type="ORF">DACRYDRAFT_116157</name>
</gene>
<dbReference type="Pfam" id="PF00067">
    <property type="entry name" value="p450"/>
    <property type="match status" value="1"/>
</dbReference>
<evidence type="ECO:0000313" key="15">
    <source>
        <dbReference type="EMBL" id="EJU02479.1"/>
    </source>
</evidence>
<dbReference type="EMBL" id="JH795862">
    <property type="protein sequence ID" value="EJU02479.1"/>
    <property type="molecule type" value="Genomic_DNA"/>
</dbReference>
<feature type="region of interest" description="Disordered" evidence="14">
    <location>
        <begin position="511"/>
        <end position="530"/>
    </location>
</feature>
<feature type="compositionally biased region" description="Basic and acidic residues" evidence="14">
    <location>
        <begin position="511"/>
        <end position="524"/>
    </location>
</feature>
<comment type="cofactor">
    <cofactor evidence="1 13">
        <name>heme</name>
        <dbReference type="ChEBI" id="CHEBI:30413"/>
    </cofactor>
</comment>
<sequence length="530" mass="60014">MIYLFDILALGVAAWLAYKLALYGRREKNLPPGPPTTFLLGNIPDIPSKKAFHAFAGWAREYGEIYSLKLGHKTTIVLNSPAAVEAIMEKGSRVTQDRPKMWLFDHYMYDHDHLIFSSVPSKVYQLRRVFATFLNQTTAQSYLPIQNAESCQLLYDIMFQPDGFFTGVKRFTISLMFSLTYGTRASRIDTPLAALYYEAADKTNELLADRSASLDFVLILRVMPSWMVSWRKQTDCLNAQERQLTSELMQKLSSRRKARQVGTNSFMEQILDNSKEFGLTDNMMHTLPLLILQAGADTTACAMLSVILLLLGQDDVLAKAHAELDAVVGRHRLPVLSDMEYLPYIRAIIKESERLRPTNPLGFPHAATEDQTYAGYVVPAGVTVLCNTWALGHDPTLFTDPENFSPERWLDPADRHADTWPFGISRRVCPGMHLARNSVALVITRLLWAFDIKKKIDPMSGCPIEVDTLDYAEGLVLCPNKFQADFILRGRESAETIRHELREAIPQLEMHEGSLEQSDKDHIQHMRTAL</sequence>
<dbReference type="GO" id="GO:0005506">
    <property type="term" value="F:iron ion binding"/>
    <property type="evidence" value="ECO:0007669"/>
    <property type="project" value="InterPro"/>
</dbReference>
<evidence type="ECO:0000256" key="14">
    <source>
        <dbReference type="SAM" id="MobiDB-lite"/>
    </source>
</evidence>
<evidence type="ECO:0000256" key="12">
    <source>
        <dbReference type="ARBA" id="ARBA00023136"/>
    </source>
</evidence>
<evidence type="ECO:0000256" key="5">
    <source>
        <dbReference type="ARBA" id="ARBA00022617"/>
    </source>
</evidence>
<dbReference type="InterPro" id="IPR050364">
    <property type="entry name" value="Cytochrome_P450_fung"/>
</dbReference>